<evidence type="ECO:0000313" key="1">
    <source>
        <dbReference type="EMBL" id="KIO02215.1"/>
    </source>
</evidence>
<dbReference type="AlphaFoldDB" id="A0A0C3NMV5"/>
<dbReference type="SUPFAM" id="SSF64484">
    <property type="entry name" value="beta and beta-prime subunits of DNA dependent RNA-polymerase"/>
    <property type="match status" value="1"/>
</dbReference>
<dbReference type="HOGENOM" id="CLU_2172086_0_0_1"/>
<gene>
    <name evidence="1" type="ORF">M404DRAFT_28121</name>
</gene>
<dbReference type="Gene3D" id="6.20.50.80">
    <property type="match status" value="1"/>
</dbReference>
<organism evidence="1 2">
    <name type="scientific">Pisolithus tinctorius Marx 270</name>
    <dbReference type="NCBI Taxonomy" id="870435"/>
    <lineage>
        <taxon>Eukaryota</taxon>
        <taxon>Fungi</taxon>
        <taxon>Dikarya</taxon>
        <taxon>Basidiomycota</taxon>
        <taxon>Agaricomycotina</taxon>
        <taxon>Agaricomycetes</taxon>
        <taxon>Agaricomycetidae</taxon>
        <taxon>Boletales</taxon>
        <taxon>Sclerodermatineae</taxon>
        <taxon>Pisolithaceae</taxon>
        <taxon>Pisolithus</taxon>
    </lineage>
</organism>
<evidence type="ECO:0000313" key="2">
    <source>
        <dbReference type="Proteomes" id="UP000054217"/>
    </source>
</evidence>
<dbReference type="STRING" id="870435.A0A0C3NMV5"/>
<accession>A0A0C3NMV5</accession>
<dbReference type="InParanoid" id="A0A0C3NMV5"/>
<sequence length="110" mass="11748">MAGQEGLIDIAVKTGGKGMSNDVCYDGTVCNLLGDLIQLIYREDGMHGSWSRHPDPTSASTKDSAFVKSFFAIPGDGGSAKMEMEWVLETDGVNLKAVICIPGVDFTLFT</sequence>
<dbReference type="EMBL" id="KN831983">
    <property type="protein sequence ID" value="KIO02215.1"/>
    <property type="molecule type" value="Genomic_DNA"/>
</dbReference>
<protein>
    <submittedName>
        <fullName evidence="1">Uncharacterized protein</fullName>
    </submittedName>
</protein>
<reference evidence="1 2" key="1">
    <citation type="submission" date="2014-04" db="EMBL/GenBank/DDBJ databases">
        <authorList>
            <consortium name="DOE Joint Genome Institute"/>
            <person name="Kuo A."/>
            <person name="Kohler A."/>
            <person name="Costa M.D."/>
            <person name="Nagy L.G."/>
            <person name="Floudas D."/>
            <person name="Copeland A."/>
            <person name="Barry K.W."/>
            <person name="Cichocki N."/>
            <person name="Veneault-Fourrey C."/>
            <person name="LaButti K."/>
            <person name="Lindquist E.A."/>
            <person name="Lipzen A."/>
            <person name="Lundell T."/>
            <person name="Morin E."/>
            <person name="Murat C."/>
            <person name="Sun H."/>
            <person name="Tunlid A."/>
            <person name="Henrissat B."/>
            <person name="Grigoriev I.V."/>
            <person name="Hibbett D.S."/>
            <person name="Martin F."/>
            <person name="Nordberg H.P."/>
            <person name="Cantor M.N."/>
            <person name="Hua S.X."/>
        </authorList>
    </citation>
    <scope>NUCLEOTIDE SEQUENCE [LARGE SCALE GENOMIC DNA]</scope>
    <source>
        <strain evidence="1 2">Marx 270</strain>
    </source>
</reference>
<reference evidence="2" key="2">
    <citation type="submission" date="2015-01" db="EMBL/GenBank/DDBJ databases">
        <title>Evolutionary Origins and Diversification of the Mycorrhizal Mutualists.</title>
        <authorList>
            <consortium name="DOE Joint Genome Institute"/>
            <consortium name="Mycorrhizal Genomics Consortium"/>
            <person name="Kohler A."/>
            <person name="Kuo A."/>
            <person name="Nagy L.G."/>
            <person name="Floudas D."/>
            <person name="Copeland A."/>
            <person name="Barry K.W."/>
            <person name="Cichocki N."/>
            <person name="Veneault-Fourrey C."/>
            <person name="LaButti K."/>
            <person name="Lindquist E.A."/>
            <person name="Lipzen A."/>
            <person name="Lundell T."/>
            <person name="Morin E."/>
            <person name="Murat C."/>
            <person name="Riley R."/>
            <person name="Ohm R."/>
            <person name="Sun H."/>
            <person name="Tunlid A."/>
            <person name="Henrissat B."/>
            <person name="Grigoriev I.V."/>
            <person name="Hibbett D.S."/>
            <person name="Martin F."/>
        </authorList>
    </citation>
    <scope>NUCLEOTIDE SEQUENCE [LARGE SCALE GENOMIC DNA]</scope>
    <source>
        <strain evidence="2">Marx 270</strain>
    </source>
</reference>
<keyword evidence="2" id="KW-1185">Reference proteome</keyword>
<dbReference type="Proteomes" id="UP000054217">
    <property type="component" value="Unassembled WGS sequence"/>
</dbReference>
<proteinExistence type="predicted"/>
<dbReference type="OrthoDB" id="3035461at2759"/>
<name>A0A0C3NMV5_PISTI</name>